<sequence>MRIASSANGGRGNGNSAFWREGARAQRAQDGRRTSGKRAQSEVAPLRAYARVNNTLCFSALLCVATV</sequence>
<feature type="compositionally biased region" description="Basic and acidic residues" evidence="1">
    <location>
        <begin position="21"/>
        <end position="33"/>
    </location>
</feature>
<accession>A0ABN8I2S5</accession>
<name>A0ABN8I2S5_9NEOP</name>
<evidence type="ECO:0000313" key="2">
    <source>
        <dbReference type="EMBL" id="CAH2041722.1"/>
    </source>
</evidence>
<proteinExistence type="predicted"/>
<feature type="non-terminal residue" evidence="2">
    <location>
        <position position="67"/>
    </location>
</feature>
<keyword evidence="3" id="KW-1185">Reference proteome</keyword>
<evidence type="ECO:0000256" key="1">
    <source>
        <dbReference type="SAM" id="MobiDB-lite"/>
    </source>
</evidence>
<evidence type="ECO:0000313" key="3">
    <source>
        <dbReference type="Proteomes" id="UP000837857"/>
    </source>
</evidence>
<protein>
    <submittedName>
        <fullName evidence="2">Uncharacterized protein</fullName>
    </submittedName>
</protein>
<reference evidence="2" key="1">
    <citation type="submission" date="2022-03" db="EMBL/GenBank/DDBJ databases">
        <authorList>
            <person name="Martin H S."/>
        </authorList>
    </citation>
    <scope>NUCLEOTIDE SEQUENCE</scope>
</reference>
<organism evidence="2 3">
    <name type="scientific">Iphiclides podalirius</name>
    <name type="common">scarce swallowtail</name>
    <dbReference type="NCBI Taxonomy" id="110791"/>
    <lineage>
        <taxon>Eukaryota</taxon>
        <taxon>Metazoa</taxon>
        <taxon>Ecdysozoa</taxon>
        <taxon>Arthropoda</taxon>
        <taxon>Hexapoda</taxon>
        <taxon>Insecta</taxon>
        <taxon>Pterygota</taxon>
        <taxon>Neoptera</taxon>
        <taxon>Endopterygota</taxon>
        <taxon>Lepidoptera</taxon>
        <taxon>Glossata</taxon>
        <taxon>Ditrysia</taxon>
        <taxon>Papilionoidea</taxon>
        <taxon>Papilionidae</taxon>
        <taxon>Papilioninae</taxon>
        <taxon>Iphiclides</taxon>
    </lineage>
</organism>
<dbReference type="Proteomes" id="UP000837857">
    <property type="component" value="Chromosome 13"/>
</dbReference>
<dbReference type="EMBL" id="OW152825">
    <property type="protein sequence ID" value="CAH2041722.1"/>
    <property type="molecule type" value="Genomic_DNA"/>
</dbReference>
<feature type="region of interest" description="Disordered" evidence="1">
    <location>
        <begin position="1"/>
        <end position="42"/>
    </location>
</feature>
<gene>
    <name evidence="2" type="ORF">IPOD504_LOCUS3365</name>
</gene>